<comment type="caution">
    <text evidence="1">The sequence shown here is derived from an EMBL/GenBank/DDBJ whole genome shotgun (WGS) entry which is preliminary data.</text>
</comment>
<gene>
    <name evidence="1" type="ORF">LCGC14_1141080</name>
</gene>
<name>A0A0F9LY68_9ZZZZ</name>
<organism evidence="1">
    <name type="scientific">marine sediment metagenome</name>
    <dbReference type="NCBI Taxonomy" id="412755"/>
    <lineage>
        <taxon>unclassified sequences</taxon>
        <taxon>metagenomes</taxon>
        <taxon>ecological metagenomes</taxon>
    </lineage>
</organism>
<proteinExistence type="predicted"/>
<protein>
    <submittedName>
        <fullName evidence="1">Uncharacterized protein</fullName>
    </submittedName>
</protein>
<dbReference type="EMBL" id="LAZR01005413">
    <property type="protein sequence ID" value="KKN00110.1"/>
    <property type="molecule type" value="Genomic_DNA"/>
</dbReference>
<accession>A0A0F9LY68</accession>
<sequence length="77" mass="7889">MAVADKDLIRKMAAGIVEGEEAALTAEPTAAPAGGTGQAAGGWDTAANRNTAITCINDSRTRIGEIEAILQKFGFVL</sequence>
<evidence type="ECO:0000313" key="1">
    <source>
        <dbReference type="EMBL" id="KKN00110.1"/>
    </source>
</evidence>
<dbReference type="AlphaFoldDB" id="A0A0F9LY68"/>
<reference evidence="1" key="1">
    <citation type="journal article" date="2015" name="Nature">
        <title>Complex archaea that bridge the gap between prokaryotes and eukaryotes.</title>
        <authorList>
            <person name="Spang A."/>
            <person name="Saw J.H."/>
            <person name="Jorgensen S.L."/>
            <person name="Zaremba-Niedzwiedzka K."/>
            <person name="Martijn J."/>
            <person name="Lind A.E."/>
            <person name="van Eijk R."/>
            <person name="Schleper C."/>
            <person name="Guy L."/>
            <person name="Ettema T.J."/>
        </authorList>
    </citation>
    <scope>NUCLEOTIDE SEQUENCE</scope>
</reference>